<dbReference type="GO" id="GO:0004749">
    <property type="term" value="F:ribose phosphate diphosphokinase activity"/>
    <property type="evidence" value="ECO:0007669"/>
    <property type="project" value="UniProtKB-EC"/>
</dbReference>
<evidence type="ECO:0000256" key="9">
    <source>
        <dbReference type="ARBA" id="ARBA00022777"/>
    </source>
</evidence>
<evidence type="ECO:0000256" key="6">
    <source>
        <dbReference type="ARBA" id="ARBA00022723"/>
    </source>
</evidence>
<accession>A0A1R2BFG5</accession>
<feature type="chain" id="PRO_5011900203" description="ribose-phosphate diphosphokinase" evidence="13">
    <location>
        <begin position="19"/>
        <end position="379"/>
    </location>
</feature>
<evidence type="ECO:0000256" key="3">
    <source>
        <dbReference type="ARBA" id="ARBA00006478"/>
    </source>
</evidence>
<keyword evidence="6" id="KW-0479">Metal-binding</keyword>
<keyword evidence="9" id="KW-0418">Kinase</keyword>
<dbReference type="Gene3D" id="3.40.50.2020">
    <property type="match status" value="2"/>
</dbReference>
<dbReference type="GO" id="GO:0005737">
    <property type="term" value="C:cytoplasm"/>
    <property type="evidence" value="ECO:0007669"/>
    <property type="project" value="TreeGrafter"/>
</dbReference>
<comment type="pathway">
    <text evidence="2">Metabolic intermediate biosynthesis; 5-phospho-alpha-D-ribose 1-diphosphate biosynthesis; 5-phospho-alpha-D-ribose 1-diphosphate from D-ribose 5-phosphate (route I): step 1/1.</text>
</comment>
<dbReference type="FunFam" id="3.40.50.2020:FF:000002">
    <property type="entry name" value="Ribose-phosphate pyrophosphokinase"/>
    <property type="match status" value="1"/>
</dbReference>
<keyword evidence="7" id="KW-0545">Nucleotide biosynthesis</keyword>
<keyword evidence="17" id="KW-1185">Reference proteome</keyword>
<gene>
    <name evidence="16" type="ORF">SteCoe_25462</name>
    <name evidence="15" type="ORF">SteCoe_26557</name>
</gene>
<evidence type="ECO:0000256" key="13">
    <source>
        <dbReference type="SAM" id="SignalP"/>
    </source>
</evidence>
<dbReference type="InterPro" id="IPR000836">
    <property type="entry name" value="PRTase_dom"/>
</dbReference>
<organism evidence="16 17">
    <name type="scientific">Stentor coeruleus</name>
    <dbReference type="NCBI Taxonomy" id="5963"/>
    <lineage>
        <taxon>Eukaryota</taxon>
        <taxon>Sar</taxon>
        <taxon>Alveolata</taxon>
        <taxon>Ciliophora</taxon>
        <taxon>Postciliodesmatophora</taxon>
        <taxon>Heterotrichea</taxon>
        <taxon>Heterotrichida</taxon>
        <taxon>Stentoridae</taxon>
        <taxon>Stentor</taxon>
    </lineage>
</organism>
<keyword evidence="10" id="KW-0067">ATP-binding</keyword>
<comment type="cofactor">
    <cofactor evidence="1">
        <name>Mg(2+)</name>
        <dbReference type="ChEBI" id="CHEBI:18420"/>
    </cofactor>
</comment>
<evidence type="ECO:0000313" key="15">
    <source>
        <dbReference type="EMBL" id="OMJ74515.1"/>
    </source>
</evidence>
<dbReference type="GO" id="GO:0016301">
    <property type="term" value="F:kinase activity"/>
    <property type="evidence" value="ECO:0007669"/>
    <property type="project" value="UniProtKB-KW"/>
</dbReference>
<dbReference type="InterPro" id="IPR005946">
    <property type="entry name" value="Rib-P_diPkinase"/>
</dbReference>
<dbReference type="CDD" id="cd06223">
    <property type="entry name" value="PRTases_typeI"/>
    <property type="match status" value="1"/>
</dbReference>
<dbReference type="PANTHER" id="PTHR10210:SF32">
    <property type="entry name" value="RIBOSE-PHOSPHATE PYROPHOSPHOKINASE 2"/>
    <property type="match status" value="1"/>
</dbReference>
<evidence type="ECO:0000256" key="2">
    <source>
        <dbReference type="ARBA" id="ARBA00004996"/>
    </source>
</evidence>
<dbReference type="SUPFAM" id="SSF53271">
    <property type="entry name" value="PRTase-like"/>
    <property type="match status" value="1"/>
</dbReference>
<dbReference type="FunFam" id="3.40.50.2020:FF:000001">
    <property type="entry name" value="Ribose-phosphate pyrophosphokinase"/>
    <property type="match status" value="1"/>
</dbReference>
<sequence length="379" mass="41443">MAKFLAKGLGCLIAGSTALNMFEGDPYWRSKAKQTPAYTPEAGFLIFSGNSNRPLAREVASYLGCNLANAKVSRFADGEINLQVYDHSRGKDIYIIQSTCPPVNEHLMELLLMISTLRRSSANKITAVIPYYGYARQDRKMMSRVPISAADVAKLLETMGVDRVIACDLHCGQIQGFFGPRVPVDNLECSIVALNYFRNINLINPVVVSPDAGGVYRAKKFQSFLNSSEINSGLAMIIKQRLEAGKIEQMDLVGIVNGCDCIIVDDMIDTAGTLCQAAEVLKKYGAKRVFAFATHGLFSRDAISKIENSPLDQVIITNTIPLPGNNDSEISAISPKATMTSGKIKQISVGLLVAEAIRRAHLKESFEKLFYPKSFVGDN</sequence>
<dbReference type="AlphaFoldDB" id="A0A1R2BFG5"/>
<dbReference type="GO" id="GO:0005524">
    <property type="term" value="F:ATP binding"/>
    <property type="evidence" value="ECO:0007669"/>
    <property type="project" value="UniProtKB-KW"/>
</dbReference>
<dbReference type="Proteomes" id="UP000187209">
    <property type="component" value="Unassembled WGS sequence"/>
</dbReference>
<keyword evidence="8" id="KW-0547">Nucleotide-binding</keyword>
<evidence type="ECO:0000256" key="1">
    <source>
        <dbReference type="ARBA" id="ARBA00001946"/>
    </source>
</evidence>
<reference evidence="16 17" key="1">
    <citation type="submission" date="2016-11" db="EMBL/GenBank/DDBJ databases">
        <title>The macronuclear genome of Stentor coeruleus: a giant cell with tiny introns.</title>
        <authorList>
            <person name="Slabodnick M."/>
            <person name="Ruby J.G."/>
            <person name="Reiff S.B."/>
            <person name="Swart E.C."/>
            <person name="Gosai S."/>
            <person name="Prabakaran S."/>
            <person name="Witkowska E."/>
            <person name="Larue G.E."/>
            <person name="Fisher S."/>
            <person name="Freeman R.M."/>
            <person name="Gunawardena J."/>
            <person name="Chu W."/>
            <person name="Stover N.A."/>
            <person name="Gregory B.D."/>
            <person name="Nowacki M."/>
            <person name="Derisi J."/>
            <person name="Roy S.W."/>
            <person name="Marshall W.F."/>
            <person name="Sood P."/>
        </authorList>
    </citation>
    <scope>NUCLEOTIDE SEQUENCE [LARGE SCALE GENOMIC DNA]</scope>
    <source>
        <strain evidence="16">WM001</strain>
    </source>
</reference>
<keyword evidence="11" id="KW-0460">Magnesium</keyword>
<evidence type="ECO:0000256" key="8">
    <source>
        <dbReference type="ARBA" id="ARBA00022741"/>
    </source>
</evidence>
<comment type="caution">
    <text evidence="16">The sequence shown here is derived from an EMBL/GenBank/DDBJ whole genome shotgun (WGS) entry which is preliminary data.</text>
</comment>
<evidence type="ECO:0000313" key="16">
    <source>
        <dbReference type="EMBL" id="OMJ75385.1"/>
    </source>
</evidence>
<dbReference type="SMART" id="SM01400">
    <property type="entry name" value="Pribosyltran_N"/>
    <property type="match status" value="1"/>
</dbReference>
<dbReference type="GO" id="GO:0006015">
    <property type="term" value="P:5-phosphoribose 1-diphosphate biosynthetic process"/>
    <property type="evidence" value="ECO:0007669"/>
    <property type="project" value="TreeGrafter"/>
</dbReference>
<dbReference type="EMBL" id="MPUH01000746">
    <property type="protein sequence ID" value="OMJ74515.1"/>
    <property type="molecule type" value="Genomic_DNA"/>
</dbReference>
<keyword evidence="5" id="KW-0808">Transferase</keyword>
<dbReference type="InterPro" id="IPR029057">
    <property type="entry name" value="PRTase-like"/>
</dbReference>
<dbReference type="NCBIfam" id="NF002320">
    <property type="entry name" value="PRK01259.1"/>
    <property type="match status" value="1"/>
</dbReference>
<proteinExistence type="inferred from homology"/>
<dbReference type="PANTHER" id="PTHR10210">
    <property type="entry name" value="RIBOSE-PHOSPHATE DIPHOSPHOKINASE FAMILY MEMBER"/>
    <property type="match status" value="1"/>
</dbReference>
<dbReference type="GO" id="GO:0000287">
    <property type="term" value="F:magnesium ion binding"/>
    <property type="evidence" value="ECO:0007669"/>
    <property type="project" value="InterPro"/>
</dbReference>
<dbReference type="EMBL" id="MPUH01000693">
    <property type="protein sequence ID" value="OMJ75385.1"/>
    <property type="molecule type" value="Genomic_DNA"/>
</dbReference>
<comment type="similarity">
    <text evidence="3">Belongs to the ribose-phosphate pyrophosphokinase family.</text>
</comment>
<keyword evidence="13" id="KW-0732">Signal</keyword>
<comment type="catalytic activity">
    <reaction evidence="12">
        <text>D-ribose 5-phosphate + ATP = 5-phospho-alpha-D-ribose 1-diphosphate + AMP + H(+)</text>
        <dbReference type="Rhea" id="RHEA:15609"/>
        <dbReference type="ChEBI" id="CHEBI:15378"/>
        <dbReference type="ChEBI" id="CHEBI:30616"/>
        <dbReference type="ChEBI" id="CHEBI:58017"/>
        <dbReference type="ChEBI" id="CHEBI:78346"/>
        <dbReference type="ChEBI" id="CHEBI:456215"/>
        <dbReference type="EC" id="2.7.6.1"/>
    </reaction>
</comment>
<dbReference type="GO" id="GO:0002189">
    <property type="term" value="C:ribose phosphate diphosphokinase complex"/>
    <property type="evidence" value="ECO:0007669"/>
    <property type="project" value="TreeGrafter"/>
</dbReference>
<dbReference type="EC" id="2.7.6.1" evidence="4"/>
<dbReference type="NCBIfam" id="TIGR01251">
    <property type="entry name" value="ribP_PPkin"/>
    <property type="match status" value="1"/>
</dbReference>
<evidence type="ECO:0000256" key="4">
    <source>
        <dbReference type="ARBA" id="ARBA00013247"/>
    </source>
</evidence>
<name>A0A1R2BFG5_9CILI</name>
<feature type="domain" description="Ribose-phosphate pyrophosphokinase N-terminal" evidence="14">
    <location>
        <begin position="45"/>
        <end position="160"/>
    </location>
</feature>
<evidence type="ECO:0000256" key="7">
    <source>
        <dbReference type="ARBA" id="ARBA00022727"/>
    </source>
</evidence>
<evidence type="ECO:0000256" key="10">
    <source>
        <dbReference type="ARBA" id="ARBA00022840"/>
    </source>
</evidence>
<dbReference type="OrthoDB" id="413572at2759"/>
<feature type="signal peptide" evidence="13">
    <location>
        <begin position="1"/>
        <end position="18"/>
    </location>
</feature>
<evidence type="ECO:0000313" key="17">
    <source>
        <dbReference type="Proteomes" id="UP000187209"/>
    </source>
</evidence>
<evidence type="ECO:0000256" key="5">
    <source>
        <dbReference type="ARBA" id="ARBA00022679"/>
    </source>
</evidence>
<dbReference type="InterPro" id="IPR029099">
    <property type="entry name" value="Pribosyltran_N"/>
</dbReference>
<evidence type="ECO:0000256" key="12">
    <source>
        <dbReference type="ARBA" id="ARBA00049535"/>
    </source>
</evidence>
<dbReference type="Pfam" id="PF14572">
    <property type="entry name" value="Pribosyl_synth"/>
    <property type="match status" value="1"/>
</dbReference>
<evidence type="ECO:0000259" key="14">
    <source>
        <dbReference type="Pfam" id="PF13793"/>
    </source>
</evidence>
<dbReference type="Pfam" id="PF13793">
    <property type="entry name" value="Pribosyltran_N"/>
    <property type="match status" value="1"/>
</dbReference>
<evidence type="ECO:0000256" key="11">
    <source>
        <dbReference type="ARBA" id="ARBA00022842"/>
    </source>
</evidence>
<dbReference type="GO" id="GO:0006164">
    <property type="term" value="P:purine nucleotide biosynthetic process"/>
    <property type="evidence" value="ECO:0007669"/>
    <property type="project" value="TreeGrafter"/>
</dbReference>
<protein>
    <recommendedName>
        <fullName evidence="4">ribose-phosphate diphosphokinase</fullName>
        <ecNumber evidence="4">2.7.6.1</ecNumber>
    </recommendedName>
</protein>